<keyword evidence="2" id="KW-1185">Reference proteome</keyword>
<evidence type="ECO:0000313" key="1">
    <source>
        <dbReference type="EnsemblMetazoa" id="MESCA008720-PA"/>
    </source>
</evidence>
<dbReference type="AlphaFoldDB" id="T1GY05"/>
<reference evidence="2" key="1">
    <citation type="submission" date="2013-02" db="EMBL/GenBank/DDBJ databases">
        <authorList>
            <person name="Hughes D."/>
        </authorList>
    </citation>
    <scope>NUCLEOTIDE SEQUENCE</scope>
    <source>
        <strain>Durham</strain>
        <strain evidence="2">NC isolate 2 -- Noor lab</strain>
    </source>
</reference>
<dbReference type="HOGENOM" id="CLU_2796856_0_0_1"/>
<evidence type="ECO:0000313" key="2">
    <source>
        <dbReference type="Proteomes" id="UP000015102"/>
    </source>
</evidence>
<dbReference type="EnsemblMetazoa" id="MESCA008720-RA">
    <property type="protein sequence ID" value="MESCA008720-PA"/>
    <property type="gene ID" value="MESCA008720"/>
</dbReference>
<sequence>MFHSALKKESTKILYKELVTSKAFGLERQEVRGSCGRERFALSAHVQRDTRTKKEAFQIVKLARPSLK</sequence>
<dbReference type="Proteomes" id="UP000015102">
    <property type="component" value="Unassembled WGS sequence"/>
</dbReference>
<dbReference type="EMBL" id="CAQQ02378771">
    <property type="status" value="NOT_ANNOTATED_CDS"/>
    <property type="molecule type" value="Genomic_DNA"/>
</dbReference>
<proteinExistence type="predicted"/>
<protein>
    <submittedName>
        <fullName evidence="1">Uncharacterized protein</fullName>
    </submittedName>
</protein>
<name>T1GY05_MEGSC</name>
<organism evidence="1 2">
    <name type="scientific">Megaselia scalaris</name>
    <name type="common">Humpbacked fly</name>
    <name type="synonym">Phora scalaris</name>
    <dbReference type="NCBI Taxonomy" id="36166"/>
    <lineage>
        <taxon>Eukaryota</taxon>
        <taxon>Metazoa</taxon>
        <taxon>Ecdysozoa</taxon>
        <taxon>Arthropoda</taxon>
        <taxon>Hexapoda</taxon>
        <taxon>Insecta</taxon>
        <taxon>Pterygota</taxon>
        <taxon>Neoptera</taxon>
        <taxon>Endopterygota</taxon>
        <taxon>Diptera</taxon>
        <taxon>Brachycera</taxon>
        <taxon>Muscomorpha</taxon>
        <taxon>Platypezoidea</taxon>
        <taxon>Phoridae</taxon>
        <taxon>Megaseliini</taxon>
        <taxon>Megaselia</taxon>
    </lineage>
</organism>
<reference evidence="1" key="2">
    <citation type="submission" date="2015-06" db="UniProtKB">
        <authorList>
            <consortium name="EnsemblMetazoa"/>
        </authorList>
    </citation>
    <scope>IDENTIFICATION</scope>
</reference>
<accession>T1GY05</accession>
<dbReference type="EMBL" id="CAQQ02378772">
    <property type="status" value="NOT_ANNOTATED_CDS"/>
    <property type="molecule type" value="Genomic_DNA"/>
</dbReference>